<organism evidence="1 2">
    <name type="scientific">Wolfiporia cocos (strain MD-104)</name>
    <name type="common">Brown rot fungus</name>
    <dbReference type="NCBI Taxonomy" id="742152"/>
    <lineage>
        <taxon>Eukaryota</taxon>
        <taxon>Fungi</taxon>
        <taxon>Dikarya</taxon>
        <taxon>Basidiomycota</taxon>
        <taxon>Agaricomycotina</taxon>
        <taxon>Agaricomycetes</taxon>
        <taxon>Polyporales</taxon>
        <taxon>Phaeolaceae</taxon>
        <taxon>Wolfiporia</taxon>
    </lineage>
</organism>
<dbReference type="OrthoDB" id="2749821at2759"/>
<proteinExistence type="predicted"/>
<protein>
    <submittedName>
        <fullName evidence="1">Uncharacterized protein</fullName>
    </submittedName>
</protein>
<dbReference type="OMA" id="HQGGRGC"/>
<gene>
    <name evidence="1" type="ORF">WOLCODRAFT_78326</name>
</gene>
<dbReference type="EMBL" id="KB468168">
    <property type="protein sequence ID" value="PCH44751.1"/>
    <property type="molecule type" value="Genomic_DNA"/>
</dbReference>
<dbReference type="STRING" id="742152.A0A2H3JS26"/>
<dbReference type="AlphaFoldDB" id="A0A2H3JS26"/>
<dbReference type="Proteomes" id="UP000218811">
    <property type="component" value="Unassembled WGS sequence"/>
</dbReference>
<evidence type="ECO:0000313" key="2">
    <source>
        <dbReference type="Proteomes" id="UP000218811"/>
    </source>
</evidence>
<name>A0A2H3JS26_WOLCO</name>
<reference evidence="1 2" key="1">
    <citation type="journal article" date="2012" name="Science">
        <title>The Paleozoic origin of enzymatic lignin decomposition reconstructed from 31 fungal genomes.</title>
        <authorList>
            <person name="Floudas D."/>
            <person name="Binder M."/>
            <person name="Riley R."/>
            <person name="Barry K."/>
            <person name="Blanchette R.A."/>
            <person name="Henrissat B."/>
            <person name="Martinez A.T."/>
            <person name="Otillar R."/>
            <person name="Spatafora J.W."/>
            <person name="Yadav J.S."/>
            <person name="Aerts A."/>
            <person name="Benoit I."/>
            <person name="Boyd A."/>
            <person name="Carlson A."/>
            <person name="Copeland A."/>
            <person name="Coutinho P.M."/>
            <person name="de Vries R.P."/>
            <person name="Ferreira P."/>
            <person name="Findley K."/>
            <person name="Foster B."/>
            <person name="Gaskell J."/>
            <person name="Glotzer D."/>
            <person name="Gorecki P."/>
            <person name="Heitman J."/>
            <person name="Hesse C."/>
            <person name="Hori C."/>
            <person name="Igarashi K."/>
            <person name="Jurgens J.A."/>
            <person name="Kallen N."/>
            <person name="Kersten P."/>
            <person name="Kohler A."/>
            <person name="Kuees U."/>
            <person name="Kumar T.K.A."/>
            <person name="Kuo A."/>
            <person name="LaButti K."/>
            <person name="Larrondo L.F."/>
            <person name="Lindquist E."/>
            <person name="Ling A."/>
            <person name="Lombard V."/>
            <person name="Lucas S."/>
            <person name="Lundell T."/>
            <person name="Martin R."/>
            <person name="McLaughlin D.J."/>
            <person name="Morgenstern I."/>
            <person name="Morin E."/>
            <person name="Murat C."/>
            <person name="Nagy L.G."/>
            <person name="Nolan M."/>
            <person name="Ohm R.A."/>
            <person name="Patyshakuliyeva A."/>
            <person name="Rokas A."/>
            <person name="Ruiz-Duenas F.J."/>
            <person name="Sabat G."/>
            <person name="Salamov A."/>
            <person name="Samejima M."/>
            <person name="Schmutz J."/>
            <person name="Slot J.C."/>
            <person name="St John F."/>
            <person name="Stenlid J."/>
            <person name="Sun H."/>
            <person name="Sun S."/>
            <person name="Syed K."/>
            <person name="Tsang A."/>
            <person name="Wiebenga A."/>
            <person name="Young D."/>
            <person name="Pisabarro A."/>
            <person name="Eastwood D.C."/>
            <person name="Martin F."/>
            <person name="Cullen D."/>
            <person name="Grigoriev I.V."/>
            <person name="Hibbett D.S."/>
        </authorList>
    </citation>
    <scope>NUCLEOTIDE SEQUENCE [LARGE SCALE GENOMIC DNA]</scope>
    <source>
        <strain evidence="1 2">MD-104</strain>
    </source>
</reference>
<sequence length="829" mass="94169">MQHLLRNSRLEDEITDPGVLEHIQNPPTELVDIDDPVITLSIEVYLGLDYVAQEYYNLIRRAVARRPPHIEMLSFSEVKAKVAEITRIIALKHDVCINSCMVFTGIYSDLLICLYRGKDRYVKKRVRRKRINVPRKQMTTIPVGPVLQAMRHSVVSSEGSDYRSKITRKVLGSLLPNNSIIPEYTNFVHGEDYLNSCNKGDIRDDDDVLMFSMDGVQLYACKQSDCWVYMWVLLDYVPEVRYKKTHVIPGSIIPGPNKPQNVDSFIFPGLCILSSHMIEGLKIWDPHCGIIDSKLFLLLATANSVGMTYLNGLVRHSGAQGCRIYCPLKGRHKPGSGYYYPACLKPDNYDVANCNHEDVEPQILDSVEASKQYYDNLTHVLGARTDREFQKLRLETGIAKPSLFGGLPLRSTLGLPACFPADIMHLAAINIPDLFISLWRGTIQCDPNNDRSTWKLMVLTKDTWEAHGKAVAATTPYLPGSFDRAPRNIADKLTSGYKAWEHLIHPYCLCLALFYNVLPEVFYHNFCKLVRGVRLLYQHNISCEDIREASVLFIKFEKDYELIYYEHKTTRLHFMRQSVHSVTHIPTETERLGPEIIFSQWPMERLLGESGLQIHNHSSTYTNMAEIAVRRCRMNAIHAMIPALTKPQLLPRSAIDPGGGYALLWRSEEKATPITDVEKGIIVPYLESMGVTMSAYWTSNPTISRWAHVLLPNKQIYKNGAYMIAEVQYFFQAPHPHHNSGLTLVSVYSDPDRDLLNYSENTLYSCKYQGAHNLKVVNVTSIQAVVAMIPHPAPYGPHGRNLEGNFFLVEKLGLDLLQFTHADEITADE</sequence>
<evidence type="ECO:0000313" key="1">
    <source>
        <dbReference type="EMBL" id="PCH44751.1"/>
    </source>
</evidence>
<keyword evidence="2" id="KW-1185">Reference proteome</keyword>
<accession>A0A2H3JS26</accession>